<proteinExistence type="predicted"/>
<organism evidence="1 2">
    <name type="scientific">Pyropia yezoensis</name>
    <name type="common">Susabi-nori</name>
    <name type="synonym">Porphyra yezoensis</name>
    <dbReference type="NCBI Taxonomy" id="2788"/>
    <lineage>
        <taxon>Eukaryota</taxon>
        <taxon>Rhodophyta</taxon>
        <taxon>Bangiophyceae</taxon>
        <taxon>Bangiales</taxon>
        <taxon>Bangiaceae</taxon>
        <taxon>Pyropia</taxon>
    </lineage>
</organism>
<comment type="caution">
    <text evidence="1">The sequence shown here is derived from an EMBL/GenBank/DDBJ whole genome shotgun (WGS) entry which is preliminary data.</text>
</comment>
<accession>A0ACC3C2L2</accession>
<sequence length="363" mass="40652">MSLMAGCRIGGSGSGAVLSHCGGPCPNGGYRADSSAANPAAVYRRGGRYEMRWSRNNHEGGFVRWALVPVDKRFDRAAHERYAFHWSCWSINRFKCDSMSKHRDCDFDRNGEGFRDWVTIPAVFPDGDYVLGWTWYGGGQGDIGHFGDYYDCSFVGEHTPTFSGGSCLSTVDRLGICWREPCAPMRKVRQRVPMEFAGGAKPPPIRSSSLPVPLGGPKYALLSSGQSAFSETVAGLRQTPMRVSYLRLINTHTREVLPFVPLGSKRIILGPGAKFSLYAETTGDVRSVQWFVNGVTKFMDTTRPFTSAGDDHLGNYYPWQYPVFNRRVYVSVRAQGPYGEQDWLSLDMQFKQDYRKPRHYVGV</sequence>
<name>A0ACC3C2L2_PYRYE</name>
<reference evidence="1" key="1">
    <citation type="submission" date="2019-11" db="EMBL/GenBank/DDBJ databases">
        <title>Nori genome reveals adaptations in red seaweeds to the harsh intertidal environment.</title>
        <authorList>
            <person name="Wang D."/>
            <person name="Mao Y."/>
        </authorList>
    </citation>
    <scope>NUCLEOTIDE SEQUENCE</scope>
    <source>
        <tissue evidence="1">Gametophyte</tissue>
    </source>
</reference>
<dbReference type="EMBL" id="CM020619">
    <property type="protein sequence ID" value="KAK1864392.1"/>
    <property type="molecule type" value="Genomic_DNA"/>
</dbReference>
<evidence type="ECO:0000313" key="2">
    <source>
        <dbReference type="Proteomes" id="UP000798662"/>
    </source>
</evidence>
<keyword evidence="2" id="KW-1185">Reference proteome</keyword>
<evidence type="ECO:0000313" key="1">
    <source>
        <dbReference type="EMBL" id="KAK1864392.1"/>
    </source>
</evidence>
<protein>
    <submittedName>
        <fullName evidence="1">Uncharacterized protein</fullName>
    </submittedName>
</protein>
<dbReference type="Proteomes" id="UP000798662">
    <property type="component" value="Chromosome 2"/>
</dbReference>
<gene>
    <name evidence="1" type="ORF">I4F81_006941</name>
</gene>